<evidence type="ECO:0000313" key="6">
    <source>
        <dbReference type="EMBL" id="MCD7450215.1"/>
    </source>
</evidence>
<keyword evidence="2 4" id="KW-0863">Zinc-finger</keyword>
<dbReference type="PROSITE" id="PS50966">
    <property type="entry name" value="ZF_SWIM"/>
    <property type="match status" value="1"/>
</dbReference>
<dbReference type="Proteomes" id="UP000823775">
    <property type="component" value="Unassembled WGS sequence"/>
</dbReference>
<dbReference type="InterPro" id="IPR007527">
    <property type="entry name" value="Znf_SWIM"/>
</dbReference>
<gene>
    <name evidence="6" type="ORF">HAX54_004512</name>
</gene>
<protein>
    <recommendedName>
        <fullName evidence="5">SWIM-type domain-containing protein</fullName>
    </recommendedName>
</protein>
<evidence type="ECO:0000259" key="5">
    <source>
        <dbReference type="PROSITE" id="PS50966"/>
    </source>
</evidence>
<sequence>MATTCTIKFNGDYGYEMKDGDNWRTVNLKLKKCTCRLWDLGGIPCHHAIKALVHKKRSTTGMMVVYLQYLNEAGGVLEFDYFGALDTIKKSLPKKKDKDKSASAFSEDNAKRLEKELYYFTCLLKKSPTGC</sequence>
<comment type="caution">
    <text evidence="6">The sequence shown here is derived from an EMBL/GenBank/DDBJ whole genome shotgun (WGS) entry which is preliminary data.</text>
</comment>
<keyword evidence="7" id="KW-1185">Reference proteome</keyword>
<name>A0ABS8RW24_DATST</name>
<accession>A0ABS8RW24</accession>
<dbReference type="EMBL" id="JACEIK010000121">
    <property type="protein sequence ID" value="MCD7450215.1"/>
    <property type="molecule type" value="Genomic_DNA"/>
</dbReference>
<evidence type="ECO:0000313" key="7">
    <source>
        <dbReference type="Proteomes" id="UP000823775"/>
    </source>
</evidence>
<proteinExistence type="predicted"/>
<organism evidence="6 7">
    <name type="scientific">Datura stramonium</name>
    <name type="common">Jimsonweed</name>
    <name type="synonym">Common thornapple</name>
    <dbReference type="NCBI Taxonomy" id="4076"/>
    <lineage>
        <taxon>Eukaryota</taxon>
        <taxon>Viridiplantae</taxon>
        <taxon>Streptophyta</taxon>
        <taxon>Embryophyta</taxon>
        <taxon>Tracheophyta</taxon>
        <taxon>Spermatophyta</taxon>
        <taxon>Magnoliopsida</taxon>
        <taxon>eudicotyledons</taxon>
        <taxon>Gunneridae</taxon>
        <taxon>Pentapetalae</taxon>
        <taxon>asterids</taxon>
        <taxon>lamiids</taxon>
        <taxon>Solanales</taxon>
        <taxon>Solanaceae</taxon>
        <taxon>Solanoideae</taxon>
        <taxon>Datureae</taxon>
        <taxon>Datura</taxon>
    </lineage>
</organism>
<evidence type="ECO:0000256" key="1">
    <source>
        <dbReference type="ARBA" id="ARBA00022723"/>
    </source>
</evidence>
<evidence type="ECO:0000256" key="2">
    <source>
        <dbReference type="ARBA" id="ARBA00022771"/>
    </source>
</evidence>
<keyword evidence="1" id="KW-0479">Metal-binding</keyword>
<dbReference type="Pfam" id="PF04434">
    <property type="entry name" value="SWIM"/>
    <property type="match status" value="1"/>
</dbReference>
<dbReference type="SMART" id="SM00575">
    <property type="entry name" value="ZnF_PMZ"/>
    <property type="match status" value="1"/>
</dbReference>
<reference evidence="6 7" key="1">
    <citation type="journal article" date="2021" name="BMC Genomics">
        <title>Datura genome reveals duplications of psychoactive alkaloid biosynthetic genes and high mutation rate following tissue culture.</title>
        <authorList>
            <person name="Rajewski A."/>
            <person name="Carter-House D."/>
            <person name="Stajich J."/>
            <person name="Litt A."/>
        </authorList>
    </citation>
    <scope>NUCLEOTIDE SEQUENCE [LARGE SCALE GENOMIC DNA]</scope>
    <source>
        <strain evidence="6">AR-01</strain>
    </source>
</reference>
<evidence type="ECO:0000256" key="3">
    <source>
        <dbReference type="ARBA" id="ARBA00022833"/>
    </source>
</evidence>
<dbReference type="InterPro" id="IPR006564">
    <property type="entry name" value="Znf_PMZ"/>
</dbReference>
<keyword evidence="3" id="KW-0862">Zinc</keyword>
<evidence type="ECO:0000256" key="4">
    <source>
        <dbReference type="PROSITE-ProRule" id="PRU00325"/>
    </source>
</evidence>
<feature type="domain" description="SWIM-type" evidence="5">
    <location>
        <begin position="24"/>
        <end position="56"/>
    </location>
</feature>